<sequence>MPDKKRRLIIVSNRLPLSLKKTDSGSYESSLSSGGLVTALSGISSSTNVRWFGWPGTNVEDEEERKTAQKALNDKDAVGIFLDEKLAHAHYNEFSNGIAWPILHYHSGVSFNEDAWKAYQKVNTIFADTVAASIQDGDLVWVHDYHLLLFPQYLRERLEAAGKKRVPIGFTLHTPFPAEDFWRALPVQKELLRGVLACDLVGFHTDEYKRNFIECCSRGLELEVKDGHGHDPEVEGGCDEIVYGGQTVHTGTFIVGIDPQKFMDGLQGEGVRARVDELEDMYKRKIVILGVDRLDYTKGLVQKLQGYEHFLAEHPELKSRVTLIQVAIPSREDVKEYQELEKELSQLVGKITGEHSTPDGSPIVYMHHSVPFTDLTALYRIADVCLITSRRDGMNLVAAEYVACQKDRYGVLVLSELAGAAAFMGKGSITFNPSSAQQLSDAVYQAATMGVEEKKRRYEELEEFVTTNTSAKWGETFTNVLWGFAKED</sequence>
<dbReference type="SUPFAM" id="SSF53756">
    <property type="entry name" value="UDP-Glycosyltransferase/glycogen phosphorylase"/>
    <property type="match status" value="1"/>
</dbReference>
<dbReference type="Proteomes" id="UP001610446">
    <property type="component" value="Unassembled WGS sequence"/>
</dbReference>
<evidence type="ECO:0000313" key="1">
    <source>
        <dbReference type="EMBL" id="KAL2836465.1"/>
    </source>
</evidence>
<name>A0ABR4J910_9EURO</name>
<dbReference type="CDD" id="cd03788">
    <property type="entry name" value="GT20_TPS"/>
    <property type="match status" value="1"/>
</dbReference>
<dbReference type="Gene3D" id="3.40.50.2000">
    <property type="entry name" value="Glycogen Phosphorylase B"/>
    <property type="match status" value="2"/>
</dbReference>
<proteinExistence type="predicted"/>
<keyword evidence="1" id="KW-0808">Transferase</keyword>
<organism evidence="1 2">
    <name type="scientific">Aspergillus pseudoustus</name>
    <dbReference type="NCBI Taxonomy" id="1810923"/>
    <lineage>
        <taxon>Eukaryota</taxon>
        <taxon>Fungi</taxon>
        <taxon>Dikarya</taxon>
        <taxon>Ascomycota</taxon>
        <taxon>Pezizomycotina</taxon>
        <taxon>Eurotiomycetes</taxon>
        <taxon>Eurotiomycetidae</taxon>
        <taxon>Eurotiales</taxon>
        <taxon>Aspergillaceae</taxon>
        <taxon>Aspergillus</taxon>
        <taxon>Aspergillus subgen. Nidulantes</taxon>
    </lineage>
</organism>
<gene>
    <name evidence="1" type="ORF">BJY01DRAFT_55895</name>
</gene>
<accession>A0ABR4J910</accession>
<dbReference type="Pfam" id="PF00982">
    <property type="entry name" value="Glyco_transf_20"/>
    <property type="match status" value="1"/>
</dbReference>
<protein>
    <submittedName>
        <fullName evidence="1">Glycosyl transferase</fullName>
    </submittedName>
</protein>
<dbReference type="PANTHER" id="PTHR10788">
    <property type="entry name" value="TREHALOSE-6-PHOSPHATE SYNTHASE"/>
    <property type="match status" value="1"/>
</dbReference>
<dbReference type="EMBL" id="JBFXLU010000178">
    <property type="protein sequence ID" value="KAL2836465.1"/>
    <property type="molecule type" value="Genomic_DNA"/>
</dbReference>
<reference evidence="1 2" key="1">
    <citation type="submission" date="2024-07" db="EMBL/GenBank/DDBJ databases">
        <title>Section-level genome sequencing and comparative genomics of Aspergillus sections Usti and Cavernicolus.</title>
        <authorList>
            <consortium name="Lawrence Berkeley National Laboratory"/>
            <person name="Nybo J.L."/>
            <person name="Vesth T.C."/>
            <person name="Theobald S."/>
            <person name="Frisvad J.C."/>
            <person name="Larsen T.O."/>
            <person name="Kjaerboelling I."/>
            <person name="Rothschild-Mancinelli K."/>
            <person name="Lyhne E.K."/>
            <person name="Kogle M.E."/>
            <person name="Barry K."/>
            <person name="Clum A."/>
            <person name="Na H."/>
            <person name="Ledsgaard L."/>
            <person name="Lin J."/>
            <person name="Lipzen A."/>
            <person name="Kuo A."/>
            <person name="Riley R."/>
            <person name="Mondo S."/>
            <person name="Labutti K."/>
            <person name="Haridas S."/>
            <person name="Pangalinan J."/>
            <person name="Salamov A.A."/>
            <person name="Simmons B.A."/>
            <person name="Magnuson J.K."/>
            <person name="Chen J."/>
            <person name="Drula E."/>
            <person name="Henrissat B."/>
            <person name="Wiebenga A."/>
            <person name="Lubbers R.J."/>
            <person name="Gomes A.C."/>
            <person name="Makela M.R."/>
            <person name="Stajich J."/>
            <person name="Grigoriev I.V."/>
            <person name="Mortensen U.H."/>
            <person name="De Vries R.P."/>
            <person name="Baker S.E."/>
            <person name="Andersen M.R."/>
        </authorList>
    </citation>
    <scope>NUCLEOTIDE SEQUENCE [LARGE SCALE GENOMIC DNA]</scope>
    <source>
        <strain evidence="1 2">CBS 123904</strain>
    </source>
</reference>
<evidence type="ECO:0000313" key="2">
    <source>
        <dbReference type="Proteomes" id="UP001610446"/>
    </source>
</evidence>
<dbReference type="InterPro" id="IPR001830">
    <property type="entry name" value="Glyco_trans_20"/>
</dbReference>
<dbReference type="PANTHER" id="PTHR10788:SF75">
    <property type="entry name" value="SYNTHASE SUBUNIT OF TREHALOSE-6-PHOSPHATE SYNTHASE_PHOSPHATASE COMPLEX (EUROFUNG)"/>
    <property type="match status" value="1"/>
</dbReference>
<comment type="caution">
    <text evidence="1">The sequence shown here is derived from an EMBL/GenBank/DDBJ whole genome shotgun (WGS) entry which is preliminary data.</text>
</comment>
<dbReference type="GO" id="GO:0016740">
    <property type="term" value="F:transferase activity"/>
    <property type="evidence" value="ECO:0007669"/>
    <property type="project" value="UniProtKB-KW"/>
</dbReference>
<keyword evidence="2" id="KW-1185">Reference proteome</keyword>